<dbReference type="InterPro" id="IPR023347">
    <property type="entry name" value="Lysozyme_dom_sf"/>
</dbReference>
<dbReference type="InterPro" id="IPR033907">
    <property type="entry name" value="Endolysin_autolysin"/>
</dbReference>
<sequence length="155" mass="16571">MTPSQNCVALVQEFEGCAQKQPDGDFKAYPDPGTGGEPWTIGWGSTGSDILETTIWTQAQCDARLESSLTSFSAQVSSLLEGGAPTSQNQFDALVDFAYNLGVSNLASSTLLRLHKAGDYAGAAAQFPLWDHADGKVMPGLQKRRAAEQALYEKP</sequence>
<dbReference type="GO" id="GO:0003796">
    <property type="term" value="F:lysozyme activity"/>
    <property type="evidence" value="ECO:0007669"/>
    <property type="project" value="UniProtKB-EC"/>
</dbReference>
<dbReference type="InterPro" id="IPR023346">
    <property type="entry name" value="Lysozyme-like_dom_sf"/>
</dbReference>
<evidence type="ECO:0000313" key="8">
    <source>
        <dbReference type="EMBL" id="MBB4098608.1"/>
    </source>
</evidence>
<comment type="caution">
    <text evidence="8">The sequence shown here is derived from an EMBL/GenBank/DDBJ whole genome shotgun (WGS) entry which is preliminary data.</text>
</comment>
<comment type="similarity">
    <text evidence="7">Belongs to the glycosyl hydrolase 24 family.</text>
</comment>
<dbReference type="CDD" id="cd00737">
    <property type="entry name" value="lyz_endolysin_autolysin"/>
    <property type="match status" value="1"/>
</dbReference>
<evidence type="ECO:0000256" key="2">
    <source>
        <dbReference type="ARBA" id="ARBA00022529"/>
    </source>
</evidence>
<evidence type="ECO:0000256" key="1">
    <source>
        <dbReference type="ARBA" id="ARBA00000632"/>
    </source>
</evidence>
<dbReference type="GO" id="GO:0009253">
    <property type="term" value="P:peptidoglycan catabolic process"/>
    <property type="evidence" value="ECO:0007669"/>
    <property type="project" value="InterPro"/>
</dbReference>
<dbReference type="Pfam" id="PF00959">
    <property type="entry name" value="Phage_lysozyme"/>
    <property type="match status" value="1"/>
</dbReference>
<protein>
    <recommendedName>
        <fullName evidence="7">Lysozyme</fullName>
        <ecNumber evidence="7">3.2.1.17</ecNumber>
    </recommendedName>
</protein>
<evidence type="ECO:0000256" key="3">
    <source>
        <dbReference type="ARBA" id="ARBA00022638"/>
    </source>
</evidence>
<reference evidence="8 9" key="1">
    <citation type="submission" date="2020-08" db="EMBL/GenBank/DDBJ databases">
        <title>Genomic Encyclopedia of Type Strains, Phase IV (KMG-IV): sequencing the most valuable type-strain genomes for metagenomic binning, comparative biology and taxonomic classification.</title>
        <authorList>
            <person name="Goeker M."/>
        </authorList>
    </citation>
    <scope>NUCLEOTIDE SEQUENCE [LARGE SCALE GENOMIC DNA]</scope>
    <source>
        <strain evidence="8 9">DSM 101806</strain>
    </source>
</reference>
<dbReference type="PANTHER" id="PTHR38107">
    <property type="match status" value="1"/>
</dbReference>
<dbReference type="AlphaFoldDB" id="A0A7W6JSA1"/>
<evidence type="ECO:0000256" key="4">
    <source>
        <dbReference type="ARBA" id="ARBA00022801"/>
    </source>
</evidence>
<keyword evidence="9" id="KW-1185">Reference proteome</keyword>
<keyword evidence="4 7" id="KW-0378">Hydrolase</keyword>
<comment type="catalytic activity">
    <reaction evidence="1 7">
        <text>Hydrolysis of (1-&gt;4)-beta-linkages between N-acetylmuramic acid and N-acetyl-D-glucosamine residues in a peptidoglycan and between N-acetyl-D-glucosamine residues in chitodextrins.</text>
        <dbReference type="EC" id="3.2.1.17"/>
    </reaction>
</comment>
<dbReference type="PANTHER" id="PTHR38107:SF3">
    <property type="entry name" value="LYSOZYME RRRD-RELATED"/>
    <property type="match status" value="1"/>
</dbReference>
<keyword evidence="5" id="KW-1035">Host cytoplasm</keyword>
<dbReference type="Gene3D" id="1.10.530.40">
    <property type="match status" value="1"/>
</dbReference>
<gene>
    <name evidence="8" type="ORF">GGR46_002172</name>
</gene>
<dbReference type="EMBL" id="JACIEH010000002">
    <property type="protein sequence ID" value="MBB4098608.1"/>
    <property type="molecule type" value="Genomic_DNA"/>
</dbReference>
<evidence type="ECO:0000313" key="9">
    <source>
        <dbReference type="Proteomes" id="UP000557392"/>
    </source>
</evidence>
<dbReference type="InterPro" id="IPR002196">
    <property type="entry name" value="Glyco_hydro_24"/>
</dbReference>
<evidence type="ECO:0000256" key="7">
    <source>
        <dbReference type="RuleBase" id="RU003788"/>
    </source>
</evidence>
<dbReference type="RefSeq" id="WP_183997538.1">
    <property type="nucleotide sequence ID" value="NZ_JACIEH010000002.1"/>
</dbReference>
<name>A0A7W6JSA1_9SPHN</name>
<dbReference type="InterPro" id="IPR051018">
    <property type="entry name" value="Bacteriophage_GH24"/>
</dbReference>
<dbReference type="InterPro" id="IPR034690">
    <property type="entry name" value="Endolysin_T4_type"/>
</dbReference>
<evidence type="ECO:0000256" key="6">
    <source>
        <dbReference type="ARBA" id="ARBA00023295"/>
    </source>
</evidence>
<dbReference type="GO" id="GO:0042742">
    <property type="term" value="P:defense response to bacterium"/>
    <property type="evidence" value="ECO:0007669"/>
    <property type="project" value="UniProtKB-KW"/>
</dbReference>
<dbReference type="GO" id="GO:0031640">
    <property type="term" value="P:killing of cells of another organism"/>
    <property type="evidence" value="ECO:0007669"/>
    <property type="project" value="UniProtKB-KW"/>
</dbReference>
<keyword evidence="6 7" id="KW-0326">Glycosidase</keyword>
<organism evidence="8 9">
    <name type="scientific">Sphingomonas kyeonggiensis</name>
    <dbReference type="NCBI Taxonomy" id="1268553"/>
    <lineage>
        <taxon>Bacteria</taxon>
        <taxon>Pseudomonadati</taxon>
        <taxon>Pseudomonadota</taxon>
        <taxon>Alphaproteobacteria</taxon>
        <taxon>Sphingomonadales</taxon>
        <taxon>Sphingomonadaceae</taxon>
        <taxon>Sphingomonas</taxon>
    </lineage>
</organism>
<keyword evidence="3 7" id="KW-0081">Bacteriolytic enzyme</keyword>
<dbReference type="Proteomes" id="UP000557392">
    <property type="component" value="Unassembled WGS sequence"/>
</dbReference>
<dbReference type="HAMAP" id="MF_04110">
    <property type="entry name" value="ENDOLYSIN_T4"/>
    <property type="match status" value="1"/>
</dbReference>
<accession>A0A7W6JSA1</accession>
<keyword evidence="2 7" id="KW-0929">Antimicrobial</keyword>
<dbReference type="GO" id="GO:0016998">
    <property type="term" value="P:cell wall macromolecule catabolic process"/>
    <property type="evidence" value="ECO:0007669"/>
    <property type="project" value="InterPro"/>
</dbReference>
<dbReference type="EC" id="3.2.1.17" evidence="7"/>
<dbReference type="SUPFAM" id="SSF53955">
    <property type="entry name" value="Lysozyme-like"/>
    <property type="match status" value="1"/>
</dbReference>
<evidence type="ECO:0000256" key="5">
    <source>
        <dbReference type="ARBA" id="ARBA00023200"/>
    </source>
</evidence>
<proteinExistence type="inferred from homology"/>